<evidence type="ECO:0000313" key="5">
    <source>
        <dbReference type="Proteomes" id="UP000565441"/>
    </source>
</evidence>
<feature type="region of interest" description="Disordered" evidence="2">
    <location>
        <begin position="326"/>
        <end position="366"/>
    </location>
</feature>
<keyword evidence="5" id="KW-1185">Reference proteome</keyword>
<dbReference type="EMBL" id="JAACJP010000035">
    <property type="protein sequence ID" value="KAF5374692.1"/>
    <property type="molecule type" value="Genomic_DNA"/>
</dbReference>
<dbReference type="Pfam" id="PF18758">
    <property type="entry name" value="KDZ"/>
    <property type="match status" value="1"/>
</dbReference>
<protein>
    <recommendedName>
        <fullName evidence="3">CxC1-like cysteine cluster associated with KDZ transposases domain-containing protein</fullName>
    </recommendedName>
</protein>
<dbReference type="AlphaFoldDB" id="A0A8H5LYY5"/>
<feature type="compositionally biased region" description="Low complexity" evidence="2">
    <location>
        <begin position="1"/>
        <end position="16"/>
    </location>
</feature>
<dbReference type="PANTHER" id="PTHR33096:SF1">
    <property type="entry name" value="CXC1-LIKE CYSTEINE CLUSTER ASSOCIATED WITH KDZ TRANSPOSASES DOMAIN-CONTAINING PROTEIN"/>
    <property type="match status" value="1"/>
</dbReference>
<feature type="region of interest" description="Disordered" evidence="2">
    <location>
        <begin position="688"/>
        <end position="707"/>
    </location>
</feature>
<feature type="domain" description="CxC1-like cysteine cluster associated with KDZ transposases" evidence="3">
    <location>
        <begin position="161"/>
        <end position="234"/>
    </location>
</feature>
<feature type="region of interest" description="Disordered" evidence="2">
    <location>
        <begin position="61"/>
        <end position="80"/>
    </location>
</feature>
<feature type="region of interest" description="Disordered" evidence="2">
    <location>
        <begin position="434"/>
        <end position="466"/>
    </location>
</feature>
<feature type="region of interest" description="Disordered" evidence="2">
    <location>
        <begin position="281"/>
        <end position="312"/>
    </location>
</feature>
<evidence type="ECO:0000256" key="2">
    <source>
        <dbReference type="SAM" id="MobiDB-lite"/>
    </source>
</evidence>
<feature type="coiled-coil region" evidence="1">
    <location>
        <begin position="739"/>
        <end position="766"/>
    </location>
</feature>
<organism evidence="4 5">
    <name type="scientific">Tricholomella constricta</name>
    <dbReference type="NCBI Taxonomy" id="117010"/>
    <lineage>
        <taxon>Eukaryota</taxon>
        <taxon>Fungi</taxon>
        <taxon>Dikarya</taxon>
        <taxon>Basidiomycota</taxon>
        <taxon>Agaricomycotina</taxon>
        <taxon>Agaricomycetes</taxon>
        <taxon>Agaricomycetidae</taxon>
        <taxon>Agaricales</taxon>
        <taxon>Tricholomatineae</taxon>
        <taxon>Lyophyllaceae</taxon>
        <taxon>Tricholomella</taxon>
    </lineage>
</organism>
<feature type="region of interest" description="Disordered" evidence="2">
    <location>
        <begin position="1"/>
        <end position="30"/>
    </location>
</feature>
<dbReference type="PANTHER" id="PTHR33096">
    <property type="entry name" value="CXC2 DOMAIN-CONTAINING PROTEIN"/>
    <property type="match status" value="1"/>
</dbReference>
<dbReference type="InterPro" id="IPR041320">
    <property type="entry name" value="CxC1"/>
</dbReference>
<proteinExistence type="predicted"/>
<evidence type="ECO:0000259" key="3">
    <source>
        <dbReference type="Pfam" id="PF18802"/>
    </source>
</evidence>
<dbReference type="OrthoDB" id="2955859at2759"/>
<feature type="compositionally biased region" description="Polar residues" evidence="2">
    <location>
        <begin position="292"/>
        <end position="305"/>
    </location>
</feature>
<reference evidence="4 5" key="1">
    <citation type="journal article" date="2020" name="ISME J.">
        <title>Uncovering the hidden diversity of litter-decomposition mechanisms in mushroom-forming fungi.</title>
        <authorList>
            <person name="Floudas D."/>
            <person name="Bentzer J."/>
            <person name="Ahren D."/>
            <person name="Johansson T."/>
            <person name="Persson P."/>
            <person name="Tunlid A."/>
        </authorList>
    </citation>
    <scope>NUCLEOTIDE SEQUENCE [LARGE SCALE GENOMIC DNA]</scope>
    <source>
        <strain evidence="4 5">CBS 661.87</strain>
    </source>
</reference>
<dbReference type="Pfam" id="PF18802">
    <property type="entry name" value="CxC1"/>
    <property type="match status" value="1"/>
</dbReference>
<sequence length="907" mass="103702">MKSATSSPSTPRSYTPIPGPSRPHHLSRPDGIRPLVYLHHGESLIQQPNLLRIPGQVGFAGDRPLDTNTSPAPPAENADPFSENMLEDDLTYVLPSTVDAVHTRYRKKRFNQSNRWMMEVIPSLIIPYMHYLSMSLSLRLDVTPVVSCICEGPRRVFGIIVVKFSVLESTRINTCECAPAALQLIKMGLFPCSPIAPTLAVDVRVLDFVTRLFVHIPPNNTAWCRTVEEFLDSQGYKLTTQGSLRRRFSNALQWYNMLQDATTKHVDMELTQVRRVVTGDRHGSLVDGSANVEHSTAPPTLSTSPDEVPKVRIPNIPSRHRVTVEALDTEDEEIREPHSPSKRRRAAEEEEPFSMSSQPFPVPVARGRPSDYLRTRCPLCFGGEYPRRENSGPDAIVCVDACFTQKRNKQARDPVRTHPRTVFVPESDTIHMARYVESVRPTRSKPRKQSRRQDDEQDDKYEGPLRVPKSVLDGCEAGFTAADDARTKASTQFFDDTALMALLCRHDRVLWIVNMRSAGEKQHYTLVLIETLFQHLPLSFQIGLLYDIGCQLHRSCIKWGFLDRYLHRLTFAISVFHAFGHQWACQIIYHPRKCKGFGLSDGEGCERFWHSISKLISYLRVCGYHQRIYTLDRQVQQADREGLVKLVTWLLRRTRHCQEKRRTAEEVLHACGKSEELLRNEWNSQVEAQTKPLPRRSKNQGKNAVDEAIRQRKARDILKQRVTDSENIILDPDVDFVDIGRAEMQIADLRTQLEHAEAAIRSKERALGVDERAELRRLAGNPFIAARMNARALKMRLREKLGARKFEMDRVERSFRKQVNEQKVHSHTEASVRRRDPSIQQLARDYNKLCDVMQSLIDSRKAPHGAICPPHIETKGLFALDVDDEIWQDLYPTLQLDKITILGTPWA</sequence>
<comment type="caution">
    <text evidence="4">The sequence shown here is derived from an EMBL/GenBank/DDBJ whole genome shotgun (WGS) entry which is preliminary data.</text>
</comment>
<dbReference type="Proteomes" id="UP000565441">
    <property type="component" value="Unassembled WGS sequence"/>
</dbReference>
<dbReference type="InterPro" id="IPR040521">
    <property type="entry name" value="KDZ"/>
</dbReference>
<evidence type="ECO:0000313" key="4">
    <source>
        <dbReference type="EMBL" id="KAF5374692.1"/>
    </source>
</evidence>
<accession>A0A8H5LYY5</accession>
<name>A0A8H5LYY5_9AGAR</name>
<keyword evidence="1" id="KW-0175">Coiled coil</keyword>
<gene>
    <name evidence="4" type="ORF">D9615_008922</name>
</gene>
<evidence type="ECO:0000256" key="1">
    <source>
        <dbReference type="SAM" id="Coils"/>
    </source>
</evidence>